<comment type="caution">
    <text evidence="2">The sequence shown here is derived from an EMBL/GenBank/DDBJ whole genome shotgun (WGS) entry which is preliminary data.</text>
</comment>
<dbReference type="AlphaFoldDB" id="A0A542Y3B6"/>
<evidence type="ECO:0000313" key="3">
    <source>
        <dbReference type="Proteomes" id="UP000319094"/>
    </source>
</evidence>
<reference evidence="2 3" key="1">
    <citation type="submission" date="2019-06" db="EMBL/GenBank/DDBJ databases">
        <title>Sequencing the genomes of 1000 actinobacteria strains.</title>
        <authorList>
            <person name="Klenk H.-P."/>
        </authorList>
    </citation>
    <scope>NUCLEOTIDE SEQUENCE [LARGE SCALE GENOMIC DNA]</scope>
    <source>
        <strain evidence="2 3">DSM 8803</strain>
    </source>
</reference>
<organism evidence="2 3">
    <name type="scientific">Leucobacter komagatae</name>
    <dbReference type="NCBI Taxonomy" id="55969"/>
    <lineage>
        <taxon>Bacteria</taxon>
        <taxon>Bacillati</taxon>
        <taxon>Actinomycetota</taxon>
        <taxon>Actinomycetes</taxon>
        <taxon>Micrococcales</taxon>
        <taxon>Microbacteriaceae</taxon>
        <taxon>Leucobacter</taxon>
    </lineage>
</organism>
<accession>A0A542Y3B6</accession>
<keyword evidence="3" id="KW-1185">Reference proteome</keyword>
<dbReference type="OrthoDB" id="3405006at2"/>
<name>A0A542Y3B6_9MICO</name>
<protein>
    <recommendedName>
        <fullName evidence="4">HNH endonuclease</fullName>
    </recommendedName>
</protein>
<proteinExistence type="predicted"/>
<evidence type="ECO:0008006" key="4">
    <source>
        <dbReference type="Google" id="ProtNLM"/>
    </source>
</evidence>
<dbReference type="EMBL" id="VFON01000001">
    <property type="protein sequence ID" value="TQL42564.1"/>
    <property type="molecule type" value="Genomic_DNA"/>
</dbReference>
<feature type="region of interest" description="Disordered" evidence="1">
    <location>
        <begin position="77"/>
        <end position="105"/>
    </location>
</feature>
<evidence type="ECO:0000256" key="1">
    <source>
        <dbReference type="SAM" id="MobiDB-lite"/>
    </source>
</evidence>
<dbReference type="RefSeq" id="WP_141886004.1">
    <property type="nucleotide sequence ID" value="NZ_BAAAUY010000004.1"/>
</dbReference>
<feature type="compositionally biased region" description="Polar residues" evidence="1">
    <location>
        <begin position="88"/>
        <end position="105"/>
    </location>
</feature>
<dbReference type="Proteomes" id="UP000319094">
    <property type="component" value="Unassembled WGS sequence"/>
</dbReference>
<sequence>MSRHHRAQKWSTHSPKLRKLIEPQLPLRCVNCPHAVMPGDKFQVGHITDAMDGGTPTLSNVGPSHDYCERCARRCNQSAGGKRGARVTNAQRRTRSNSSKGIRAW</sequence>
<evidence type="ECO:0000313" key="2">
    <source>
        <dbReference type="EMBL" id="TQL42564.1"/>
    </source>
</evidence>
<gene>
    <name evidence="2" type="ORF">FB468_0566</name>
</gene>